<keyword evidence="7" id="KW-0788">Thiol protease</keyword>
<dbReference type="InterPro" id="IPR050164">
    <property type="entry name" value="Peptidase_C19"/>
</dbReference>
<dbReference type="Pfam" id="PF00443">
    <property type="entry name" value="UCH"/>
    <property type="match status" value="1"/>
</dbReference>
<dbReference type="EC" id="3.4.19.12" evidence="3"/>
<organism evidence="10 11">
    <name type="scientific">Phaeosphaeria nodorum (strain SN15 / ATCC MYA-4574 / FGSC 10173)</name>
    <name type="common">Glume blotch fungus</name>
    <name type="synonym">Parastagonospora nodorum</name>
    <dbReference type="NCBI Taxonomy" id="321614"/>
    <lineage>
        <taxon>Eukaryota</taxon>
        <taxon>Fungi</taxon>
        <taxon>Dikarya</taxon>
        <taxon>Ascomycota</taxon>
        <taxon>Pezizomycotina</taxon>
        <taxon>Dothideomycetes</taxon>
        <taxon>Pleosporomycetidae</taxon>
        <taxon>Pleosporales</taxon>
        <taxon>Pleosporineae</taxon>
        <taxon>Phaeosphaeriaceae</taxon>
        <taxon>Parastagonospora</taxon>
    </lineage>
</organism>
<feature type="region of interest" description="Disordered" evidence="8">
    <location>
        <begin position="243"/>
        <end position="267"/>
    </location>
</feature>
<name>A0A7U2I6L4_PHANO</name>
<evidence type="ECO:0000256" key="8">
    <source>
        <dbReference type="SAM" id="MobiDB-lite"/>
    </source>
</evidence>
<dbReference type="CDD" id="cd02662">
    <property type="entry name" value="Peptidase_C19F"/>
    <property type="match status" value="1"/>
</dbReference>
<comment type="similarity">
    <text evidence="2">Belongs to the peptidase C19 family.</text>
</comment>
<feature type="domain" description="USP" evidence="9">
    <location>
        <begin position="126"/>
        <end position="564"/>
    </location>
</feature>
<dbReference type="InterPro" id="IPR028889">
    <property type="entry name" value="USP"/>
</dbReference>
<dbReference type="AlphaFoldDB" id="A0A7U2I6L4"/>
<evidence type="ECO:0000259" key="9">
    <source>
        <dbReference type="PROSITE" id="PS50235"/>
    </source>
</evidence>
<feature type="compositionally biased region" description="Polar residues" evidence="8">
    <location>
        <begin position="243"/>
        <end position="256"/>
    </location>
</feature>
<dbReference type="Gene3D" id="3.90.70.10">
    <property type="entry name" value="Cysteine proteinases"/>
    <property type="match status" value="1"/>
</dbReference>
<dbReference type="PANTHER" id="PTHR24006:SF888">
    <property type="entry name" value="UBIQUITIN CARBOXYL-TERMINAL HYDROLASE 30"/>
    <property type="match status" value="1"/>
</dbReference>
<protein>
    <recommendedName>
        <fullName evidence="3">ubiquitinyl hydrolase 1</fullName>
        <ecNumber evidence="3">3.4.19.12</ecNumber>
    </recommendedName>
</protein>
<dbReference type="InterPro" id="IPR038765">
    <property type="entry name" value="Papain-like_cys_pep_sf"/>
</dbReference>
<dbReference type="OrthoDB" id="2020758at2759"/>
<evidence type="ECO:0000256" key="1">
    <source>
        <dbReference type="ARBA" id="ARBA00000707"/>
    </source>
</evidence>
<evidence type="ECO:0000256" key="3">
    <source>
        <dbReference type="ARBA" id="ARBA00012759"/>
    </source>
</evidence>
<dbReference type="VEuPathDB" id="FungiDB:JI435_160780"/>
<keyword evidence="5" id="KW-0833">Ubl conjugation pathway</keyword>
<dbReference type="SUPFAM" id="SSF54001">
    <property type="entry name" value="Cysteine proteinases"/>
    <property type="match status" value="1"/>
</dbReference>
<evidence type="ECO:0000256" key="2">
    <source>
        <dbReference type="ARBA" id="ARBA00009085"/>
    </source>
</evidence>
<dbReference type="PROSITE" id="PS50235">
    <property type="entry name" value="USP_3"/>
    <property type="match status" value="1"/>
</dbReference>
<dbReference type="GO" id="GO:0004843">
    <property type="term" value="F:cysteine-type deubiquitinase activity"/>
    <property type="evidence" value="ECO:0007669"/>
    <property type="project" value="UniProtKB-EC"/>
</dbReference>
<accession>A0A7U2I6L4</accession>
<sequence>MSDYGHYAFDAPHPPHRPWTAPTSSTSLTWILLTTVFGAYALFKALELAGFPIRSRVAQLVDMSVGVLPSSHASIDQSETEPAENTMRKASGLLGLIFGSHSQSLLHKGVTRFTNALSSGPSNVPPGLGNLSNSCYQNSVIQGLAALPSLRHYLATITAEHPSLTADSTNGALHELIDNLNDPANLGKHFWIPGKLKSMSTFTQQDAQEYFSKILDDMDNEVKKASSSKRRSSVSWLEATKSLTNAPGTSGTPGTQQHDDAGAASKFQQTQWAMEQSKMVPNPLDGLIAQRVGCTSCGYSEGLSLINFNCITVSLGNNYGYDIRECLDEYTKLEYIDGVECAKCTLLKLQKTLTPLATAGSPFQAKLKAVSDMIDDEKFEDNTLVKTLNIAKKNWVQSSKSKQIVVARAPKSLVLHVNRSNFDEITGASYKNTAGVSYPRILDLGNWCLGSAPSGSRQPDMSLEEWPRDPTQSMLMQINEPIVTSPFQYRLRAAVTHFGSHGNGHYVCYRPHAQNPSQPECSDEDNEQTSTEEQWWRFSDDTVYAVPEEQAHQANVFMLFYERIDAPNAPETTDSECIPVLLRIPEDAPLPPEVMRVSNVLMDDSSIAIQVSLPGDEDNLLDLIPSESVINQHSLSSPLDAGEITPTRDDSSHILWSQHQEDITPMRVATDDTMTEASGVESEDTASTEATSDSETEHRPSPPRAKPVMRVPPHTMRTAGNTAVRGQGSRRSLPLVSAT</sequence>
<evidence type="ECO:0000313" key="11">
    <source>
        <dbReference type="Proteomes" id="UP000663193"/>
    </source>
</evidence>
<dbReference type="PANTHER" id="PTHR24006">
    <property type="entry name" value="UBIQUITIN CARBOXYL-TERMINAL HYDROLASE"/>
    <property type="match status" value="1"/>
</dbReference>
<dbReference type="Proteomes" id="UP000663193">
    <property type="component" value="Chromosome 15"/>
</dbReference>
<reference evidence="11" key="1">
    <citation type="journal article" date="2021" name="BMC Genomics">
        <title>Chromosome-level genome assembly and manually-curated proteome of model necrotroph Parastagonospora nodorum Sn15 reveals a genome-wide trove of candidate effector homologs, and redundancy of virulence-related functions within an accessory chromosome.</title>
        <authorList>
            <person name="Bertazzoni S."/>
            <person name="Jones D.A.B."/>
            <person name="Phan H.T."/>
            <person name="Tan K.-C."/>
            <person name="Hane J.K."/>
        </authorList>
    </citation>
    <scope>NUCLEOTIDE SEQUENCE [LARGE SCALE GENOMIC DNA]</scope>
    <source>
        <strain evidence="11">SN15 / ATCC MYA-4574 / FGSC 10173)</strain>
    </source>
</reference>
<comment type="catalytic activity">
    <reaction evidence="1">
        <text>Thiol-dependent hydrolysis of ester, thioester, amide, peptide and isopeptide bonds formed by the C-terminal Gly of ubiquitin (a 76-residue protein attached to proteins as an intracellular targeting signal).</text>
        <dbReference type="EC" id="3.4.19.12"/>
    </reaction>
</comment>
<evidence type="ECO:0000256" key="5">
    <source>
        <dbReference type="ARBA" id="ARBA00022786"/>
    </source>
</evidence>
<evidence type="ECO:0000256" key="4">
    <source>
        <dbReference type="ARBA" id="ARBA00022670"/>
    </source>
</evidence>
<proteinExistence type="inferred from homology"/>
<feature type="region of interest" description="Disordered" evidence="8">
    <location>
        <begin position="510"/>
        <end position="530"/>
    </location>
</feature>
<evidence type="ECO:0000256" key="7">
    <source>
        <dbReference type="ARBA" id="ARBA00022807"/>
    </source>
</evidence>
<keyword evidence="4" id="KW-0645">Protease</keyword>
<keyword evidence="11" id="KW-1185">Reference proteome</keyword>
<dbReference type="GO" id="GO:0006508">
    <property type="term" value="P:proteolysis"/>
    <property type="evidence" value="ECO:0007669"/>
    <property type="project" value="UniProtKB-KW"/>
</dbReference>
<dbReference type="EMBL" id="CP069037">
    <property type="protein sequence ID" value="QRD03634.1"/>
    <property type="molecule type" value="Genomic_DNA"/>
</dbReference>
<gene>
    <name evidence="10" type="ORF">JI435_160780</name>
</gene>
<evidence type="ECO:0000313" key="10">
    <source>
        <dbReference type="EMBL" id="QRD03634.1"/>
    </source>
</evidence>
<dbReference type="InterPro" id="IPR001394">
    <property type="entry name" value="Peptidase_C19_UCH"/>
</dbReference>
<evidence type="ECO:0000256" key="6">
    <source>
        <dbReference type="ARBA" id="ARBA00022801"/>
    </source>
</evidence>
<dbReference type="GO" id="GO:0016579">
    <property type="term" value="P:protein deubiquitination"/>
    <property type="evidence" value="ECO:0007669"/>
    <property type="project" value="InterPro"/>
</dbReference>
<feature type="region of interest" description="Disordered" evidence="8">
    <location>
        <begin position="673"/>
        <end position="739"/>
    </location>
</feature>
<keyword evidence="6" id="KW-0378">Hydrolase</keyword>